<gene>
    <name evidence="6" type="ORF">CKF58_00125</name>
</gene>
<dbReference type="Gene3D" id="2.60.120.430">
    <property type="entry name" value="Galactose-binding lectin"/>
    <property type="match status" value="1"/>
</dbReference>
<dbReference type="Pfam" id="PF09092">
    <property type="entry name" value="Lyase_N"/>
    <property type="match status" value="1"/>
</dbReference>
<dbReference type="InterPro" id="IPR039174">
    <property type="entry name" value="Chondroitin_ABC_lyase"/>
</dbReference>
<dbReference type="Gene3D" id="1.50.10.100">
    <property type="entry name" value="Chondroitin AC/alginate lyase"/>
    <property type="match status" value="1"/>
</dbReference>
<evidence type="ECO:0000313" key="6">
    <source>
        <dbReference type="EMBL" id="RIY40799.1"/>
    </source>
</evidence>
<dbReference type="Pfam" id="PF02278">
    <property type="entry name" value="Lyase_8"/>
    <property type="match status" value="1"/>
</dbReference>
<keyword evidence="7" id="KW-1185">Reference proteome</keyword>
<dbReference type="InterPro" id="IPR015176">
    <property type="entry name" value="Lyase_N"/>
</dbReference>
<dbReference type="RefSeq" id="WP_119529968.1">
    <property type="nucleotide sequence ID" value="NZ_JBHSSP010000022.1"/>
</dbReference>
<dbReference type="InterPro" id="IPR008929">
    <property type="entry name" value="Chondroitin_lyas"/>
</dbReference>
<evidence type="ECO:0000313" key="7">
    <source>
        <dbReference type="Proteomes" id="UP000265916"/>
    </source>
</evidence>
<dbReference type="OrthoDB" id="6394136at2"/>
<dbReference type="GO" id="GO:0005576">
    <property type="term" value="C:extracellular region"/>
    <property type="evidence" value="ECO:0007669"/>
    <property type="project" value="InterPro"/>
</dbReference>
<feature type="domain" description="Lyase N-terminal" evidence="4">
    <location>
        <begin position="63"/>
        <end position="250"/>
    </location>
</feature>
<name>A0A3A1YU62_9GAMM</name>
<comment type="similarity">
    <text evidence="1">Belongs to the polysaccharide lyase 8 family.</text>
</comment>
<dbReference type="SUPFAM" id="SSF48230">
    <property type="entry name" value="Chondroitin AC/alginate lyase"/>
    <property type="match status" value="1"/>
</dbReference>
<feature type="domain" description="Lyase catalytic" evidence="5">
    <location>
        <begin position="409"/>
        <end position="682"/>
    </location>
</feature>
<proteinExistence type="inferred from homology"/>
<dbReference type="PANTHER" id="PTHR37322">
    <property type="match status" value="1"/>
</dbReference>
<feature type="domain" description="Polysaccharide lyase family 8 central" evidence="3">
    <location>
        <begin position="746"/>
        <end position="992"/>
    </location>
</feature>
<dbReference type="Gene3D" id="2.60.220.10">
    <property type="entry name" value="Polysaccharide lyase family 8-like, C-terminal"/>
    <property type="match status" value="1"/>
</dbReference>
<dbReference type="Gene3D" id="2.70.98.10">
    <property type="match status" value="1"/>
</dbReference>
<dbReference type="InterPro" id="IPR015177">
    <property type="entry name" value="Lyase_catalyt"/>
</dbReference>
<evidence type="ECO:0000256" key="1">
    <source>
        <dbReference type="ARBA" id="ARBA00006699"/>
    </source>
</evidence>
<evidence type="ECO:0000256" key="2">
    <source>
        <dbReference type="ARBA" id="ARBA00023239"/>
    </source>
</evidence>
<dbReference type="EMBL" id="NRJG01000003">
    <property type="protein sequence ID" value="RIY40799.1"/>
    <property type="molecule type" value="Genomic_DNA"/>
</dbReference>
<dbReference type="Pfam" id="PF09093">
    <property type="entry name" value="Lyase_catalyt"/>
    <property type="match status" value="1"/>
</dbReference>
<comment type="caution">
    <text evidence="6">The sequence shown here is derived from an EMBL/GenBank/DDBJ whole genome shotgun (WGS) entry which is preliminary data.</text>
</comment>
<reference evidence="6 7" key="1">
    <citation type="submission" date="2017-08" db="EMBL/GenBank/DDBJ databases">
        <title>Reclassification of Bisgaard taxon 37 and 44.</title>
        <authorList>
            <person name="Christensen H."/>
        </authorList>
    </citation>
    <scope>NUCLEOTIDE SEQUENCE [LARGE SCALE GENOMIC DNA]</scope>
    <source>
        <strain evidence="6 7">111</strain>
    </source>
</reference>
<dbReference type="Proteomes" id="UP000265916">
    <property type="component" value="Unassembled WGS sequence"/>
</dbReference>
<dbReference type="GO" id="GO:0016837">
    <property type="term" value="F:carbon-oxygen lyase activity, acting on polysaccharides"/>
    <property type="evidence" value="ECO:0007669"/>
    <property type="project" value="UniProtKB-ARBA"/>
</dbReference>
<dbReference type="InterPro" id="IPR003159">
    <property type="entry name" value="Lyase_8_central_dom"/>
</dbReference>
<organism evidence="6 7">
    <name type="scientific">Psittacicella hinzii</name>
    <dbReference type="NCBI Taxonomy" id="2028575"/>
    <lineage>
        <taxon>Bacteria</taxon>
        <taxon>Pseudomonadati</taxon>
        <taxon>Pseudomonadota</taxon>
        <taxon>Gammaproteobacteria</taxon>
        <taxon>Pasteurellales</taxon>
        <taxon>Psittacicellaceae</taxon>
        <taxon>Psittacicella</taxon>
    </lineage>
</organism>
<protein>
    <recommendedName>
        <fullName evidence="8">Chondroitin sulfate ABC lyase</fullName>
    </recommendedName>
</protein>
<dbReference type="InterPro" id="IPR011071">
    <property type="entry name" value="Lyase_8-like_C"/>
</dbReference>
<dbReference type="InterPro" id="IPR014718">
    <property type="entry name" value="GH-type_carb-bd"/>
</dbReference>
<dbReference type="GO" id="GO:0005975">
    <property type="term" value="P:carbohydrate metabolic process"/>
    <property type="evidence" value="ECO:0007669"/>
    <property type="project" value="InterPro"/>
</dbReference>
<sequence length="1213" mass="133008">MRTTSLSLTRVARILWYLTSGLTLAASAIVPALSNPNTANTASSAVTSVLQGVNTTQPGGLMYFFETSEVPASVSAAQGKLAISNLFAKDGTNSLSWDYVAGDVLTFTLPQVTTIKVDPVKPRTFMLWVYAPQAQAATSTYTFNFKYQGKVVKSFKVAANFAGWRGITVPYQDMVNGNGFDAAVDKEVASATTATSNGKIEQFKIDAFEIIAPAVSKNTPSGQVSRLYIDQLLLQPGVDNRWPTPDSQLPKVNVGVKEQINKNWNGLHYYAELLASKIKLLDPTASTEPVVASAQTYRNLDSAEVEKIFADESIQDILQRIDIFNGLEPGKIPALTDEQFAALEDEYASFGIKYIDLQQAYAGLELGKIVEAQQVVTTGSPVSAFPVGGKTLTYPTYLDHLKDPINTTTQVRDELLANTNDLRKIGQWTLKVAKALRAYNLSSEQRGMLEDRLVSVVQYVISQGFYAGSNYQIVHHLGYQTREYFTGMFLARDVLAKYGLLDITQKTIAWYSGTGRIYEPINDANADIFNTQLLWMLQSLLLIDKPAIRTALLEQFSSWLSASILVSNNLSGGFKPDNSIFHHGQHYVAYGIDSLRGLAPTVYQLAGSKYALSRAAAQKFHDVLVNLDFTNKGINIPIAYAGRHPNSNYRIQPVAYKWAALAGSPDKSQVVDPTLAGIYARLEGMVSFAGNRALPEMVGLEAFPYSTSLVARQTDKLAQAFYCSKADPVTGAACPEQPSAGQQISESYLFIARGYSRYFPGNEAYAANNLYSRYNLNGRLEYIPGDFSKRSFNPVGYDWNHYDGTTAIVLPYEQLKAKLIQLPSAGVEEMLLSDQTFAGAIAQDNKGVFAQIVHGHAKYQQQDFWAYKSAFVFGNKVIALGSNIRATDTQNPVHTTLLQQYMYDPQALVTLVSDQAQAITMDSVLSTTQEARVVSPSGQVFFIPAGQKLVVKHTQQQSVDDRNSKPTENPFTLVYLDHGKAPQGANYEYSMLLAPENLEAYTQAQELKAPSYQVVANTNNAQAVYDPETATLGLALYAPTVLSNKAELTTQALAPVGLVGANTPSMLIISRQAPEQLQARLGAAKVGNLTYLQAFANEQGNNPLYLSVYDPDLRFYAGVEADQIKYGLQQEVSVYSRKWFLGLNTKVPATTLTYDFVGNYQAGDVSTCSSEPQYCSLSTKVTEDTGQKITQVTIVIKQPKLGKTVDFSLVPRK</sequence>
<dbReference type="AlphaFoldDB" id="A0A3A1YU62"/>
<dbReference type="SUPFAM" id="SSF49785">
    <property type="entry name" value="Galactose-binding domain-like"/>
    <property type="match status" value="1"/>
</dbReference>
<dbReference type="InterPro" id="IPR011013">
    <property type="entry name" value="Gal_mutarotase_sf_dom"/>
</dbReference>
<keyword evidence="2" id="KW-0456">Lyase</keyword>
<accession>A0A3A1YU62</accession>
<dbReference type="PANTHER" id="PTHR37322:SF3">
    <property type="entry name" value="CHONDROITIN SULFATE ABC EXOLYASE"/>
    <property type="match status" value="1"/>
</dbReference>
<evidence type="ECO:0000259" key="4">
    <source>
        <dbReference type="Pfam" id="PF09092"/>
    </source>
</evidence>
<dbReference type="GO" id="GO:0030246">
    <property type="term" value="F:carbohydrate binding"/>
    <property type="evidence" value="ECO:0007669"/>
    <property type="project" value="InterPro"/>
</dbReference>
<evidence type="ECO:0008006" key="8">
    <source>
        <dbReference type="Google" id="ProtNLM"/>
    </source>
</evidence>
<dbReference type="GO" id="GO:0006027">
    <property type="term" value="P:glycosaminoglycan catabolic process"/>
    <property type="evidence" value="ECO:0007669"/>
    <property type="project" value="InterPro"/>
</dbReference>
<evidence type="ECO:0000259" key="5">
    <source>
        <dbReference type="Pfam" id="PF09093"/>
    </source>
</evidence>
<evidence type="ECO:0000259" key="3">
    <source>
        <dbReference type="Pfam" id="PF02278"/>
    </source>
</evidence>
<dbReference type="InterPro" id="IPR008979">
    <property type="entry name" value="Galactose-bd-like_sf"/>
</dbReference>
<dbReference type="SUPFAM" id="SSF74650">
    <property type="entry name" value="Galactose mutarotase-like"/>
    <property type="match status" value="1"/>
</dbReference>